<comment type="similarity">
    <text evidence="1">Belongs to the LysR transcriptional regulatory family.</text>
</comment>
<organism evidence="6 7">
    <name type="scientific">Streptomyces lannensis</name>
    <dbReference type="NCBI Taxonomy" id="766498"/>
    <lineage>
        <taxon>Bacteria</taxon>
        <taxon>Bacillati</taxon>
        <taxon>Actinomycetota</taxon>
        <taxon>Actinomycetes</taxon>
        <taxon>Kitasatosporales</taxon>
        <taxon>Streptomycetaceae</taxon>
        <taxon>Streptomyces</taxon>
    </lineage>
</organism>
<evidence type="ECO:0000259" key="5">
    <source>
        <dbReference type="PROSITE" id="PS50931"/>
    </source>
</evidence>
<dbReference type="Pfam" id="PF03466">
    <property type="entry name" value="LysR_substrate"/>
    <property type="match status" value="1"/>
</dbReference>
<keyword evidence="3" id="KW-0238">DNA-binding</keyword>
<dbReference type="EMBL" id="BAAAZA010000007">
    <property type="protein sequence ID" value="GAA3864683.1"/>
    <property type="molecule type" value="Genomic_DNA"/>
</dbReference>
<comment type="caution">
    <text evidence="6">The sequence shown here is derived from an EMBL/GenBank/DDBJ whole genome shotgun (WGS) entry which is preliminary data.</text>
</comment>
<dbReference type="InterPro" id="IPR036388">
    <property type="entry name" value="WH-like_DNA-bd_sf"/>
</dbReference>
<dbReference type="InterPro" id="IPR036390">
    <property type="entry name" value="WH_DNA-bd_sf"/>
</dbReference>
<dbReference type="InterPro" id="IPR005119">
    <property type="entry name" value="LysR_subst-bd"/>
</dbReference>
<dbReference type="PANTHER" id="PTHR30346">
    <property type="entry name" value="TRANSCRIPTIONAL DUAL REGULATOR HCAR-RELATED"/>
    <property type="match status" value="1"/>
</dbReference>
<dbReference type="Pfam" id="PF00126">
    <property type="entry name" value="HTH_1"/>
    <property type="match status" value="1"/>
</dbReference>
<evidence type="ECO:0000313" key="6">
    <source>
        <dbReference type="EMBL" id="GAA3864683.1"/>
    </source>
</evidence>
<dbReference type="InterPro" id="IPR000847">
    <property type="entry name" value="LysR_HTH_N"/>
</dbReference>
<evidence type="ECO:0000256" key="3">
    <source>
        <dbReference type="ARBA" id="ARBA00023125"/>
    </source>
</evidence>
<evidence type="ECO:0000256" key="2">
    <source>
        <dbReference type="ARBA" id="ARBA00023015"/>
    </source>
</evidence>
<accession>A0ABP7K422</accession>
<name>A0ABP7K422_9ACTN</name>
<keyword evidence="2" id="KW-0805">Transcription regulation</keyword>
<dbReference type="Proteomes" id="UP001501563">
    <property type="component" value="Unassembled WGS sequence"/>
</dbReference>
<evidence type="ECO:0000313" key="7">
    <source>
        <dbReference type="Proteomes" id="UP001501563"/>
    </source>
</evidence>
<dbReference type="PANTHER" id="PTHR30346:SF29">
    <property type="entry name" value="LYSR SUBSTRATE-BINDING"/>
    <property type="match status" value="1"/>
</dbReference>
<dbReference type="PROSITE" id="PS50931">
    <property type="entry name" value="HTH_LYSR"/>
    <property type="match status" value="1"/>
</dbReference>
<sequence>MGFMIDLRRLHVLRAVAHYGTVTAAARALHFTTSAASQQIRQLSRELGVELLEPQGRGVRLTPAARGLLAHADAIRTRWEQAEHDLRADDGELAGVLRVSGFPVAVSELLAPMAARMRDNHPRLSVQIREAGLPEAFDLLFEGETDLAVVEVTPHNPPRGDVRFEQEPLMDDPFDLVVPDGHELAGRECVDLAEAALEPWIAPVADSPCRPHVVSACAAAGFTPDVVHHALDWNVAAHLVAHGLGVALIPRLARLPPHLELTRVRCAGDPHRKFLTCVRAGGTVRPAVAAALAQVRELAAASVGGSTASAGSQ</sequence>
<feature type="domain" description="HTH lysR-type" evidence="5">
    <location>
        <begin position="5"/>
        <end position="62"/>
    </location>
</feature>
<dbReference type="CDD" id="cd08423">
    <property type="entry name" value="PBP2_LTTR_like_6"/>
    <property type="match status" value="1"/>
</dbReference>
<keyword evidence="4" id="KW-0804">Transcription</keyword>
<reference evidence="7" key="1">
    <citation type="journal article" date="2019" name="Int. J. Syst. Evol. Microbiol.">
        <title>The Global Catalogue of Microorganisms (GCM) 10K type strain sequencing project: providing services to taxonomists for standard genome sequencing and annotation.</title>
        <authorList>
            <consortium name="The Broad Institute Genomics Platform"/>
            <consortium name="The Broad Institute Genome Sequencing Center for Infectious Disease"/>
            <person name="Wu L."/>
            <person name="Ma J."/>
        </authorList>
    </citation>
    <scope>NUCLEOTIDE SEQUENCE [LARGE SCALE GENOMIC DNA]</scope>
    <source>
        <strain evidence="7">JCM 16578</strain>
    </source>
</reference>
<evidence type="ECO:0000256" key="1">
    <source>
        <dbReference type="ARBA" id="ARBA00009437"/>
    </source>
</evidence>
<gene>
    <name evidence="6" type="ORF">GCM10022207_31280</name>
</gene>
<protein>
    <submittedName>
        <fullName evidence="6">LysR family transcriptional regulator</fullName>
    </submittedName>
</protein>
<keyword evidence="7" id="KW-1185">Reference proteome</keyword>
<dbReference type="SUPFAM" id="SSF53850">
    <property type="entry name" value="Periplasmic binding protein-like II"/>
    <property type="match status" value="1"/>
</dbReference>
<dbReference type="SUPFAM" id="SSF46785">
    <property type="entry name" value="Winged helix' DNA-binding domain"/>
    <property type="match status" value="1"/>
</dbReference>
<dbReference type="Gene3D" id="3.40.190.10">
    <property type="entry name" value="Periplasmic binding protein-like II"/>
    <property type="match status" value="2"/>
</dbReference>
<proteinExistence type="inferred from homology"/>
<evidence type="ECO:0000256" key="4">
    <source>
        <dbReference type="ARBA" id="ARBA00023163"/>
    </source>
</evidence>
<dbReference type="Gene3D" id="1.10.10.10">
    <property type="entry name" value="Winged helix-like DNA-binding domain superfamily/Winged helix DNA-binding domain"/>
    <property type="match status" value="1"/>
</dbReference>